<reference evidence="1 2" key="3">
    <citation type="journal article" date="2004" name="Nature">
        <title>Finishing the euchromatic sequence of the human genome.</title>
        <authorList>
            <consortium name="International Human Genome Sequencing Consortium"/>
        </authorList>
    </citation>
    <scope>NUCLEOTIDE SEQUENCE [LARGE SCALE GENOMIC DNA]</scope>
</reference>
<dbReference type="EMBL" id="AC099512">
    <property type="status" value="NOT_ANNOTATED_CDS"/>
    <property type="molecule type" value="Genomic_DNA"/>
</dbReference>
<name>A0A1W2PP32_HUMAN</name>
<dbReference type="ExpressionAtlas" id="A0A1W2PP32">
    <property type="expression patterns" value="baseline and differential"/>
</dbReference>
<dbReference type="EMBL" id="AC094109">
    <property type="status" value="NOT_ANNOTATED_CDS"/>
    <property type="molecule type" value="Genomic_DNA"/>
</dbReference>
<dbReference type="EMBL" id="AC027323">
    <property type="status" value="NOT_ANNOTATED_CDS"/>
    <property type="molecule type" value="Genomic_DNA"/>
</dbReference>
<organism evidence="1 2">
    <name type="scientific">Homo sapiens</name>
    <name type="common">Human</name>
    <dbReference type="NCBI Taxonomy" id="9606"/>
    <lineage>
        <taxon>Eukaryota</taxon>
        <taxon>Metazoa</taxon>
        <taxon>Chordata</taxon>
        <taxon>Craniata</taxon>
        <taxon>Vertebrata</taxon>
        <taxon>Euteleostomi</taxon>
        <taxon>Mammalia</taxon>
        <taxon>Eutheria</taxon>
        <taxon>Euarchontoglires</taxon>
        <taxon>Primates</taxon>
        <taxon>Haplorrhini</taxon>
        <taxon>Catarrhini</taxon>
        <taxon>Hominidae</taxon>
        <taxon>Homo</taxon>
    </lineage>
</organism>
<accession>A0A1W2PP32</accession>
<reference evidence="1 2" key="2">
    <citation type="journal article" date="2004" name="Nature">
        <title>The DNA sequence and comparative analysis of human chromosome 5.</title>
        <authorList>
            <person name="Schmutz J."/>
            <person name="Martin J."/>
            <person name="Terry A."/>
            <person name="Couronne O."/>
            <person name="Grimwood J."/>
            <person name="Lowry S."/>
            <person name="Gordon L.A."/>
            <person name="Scott D."/>
            <person name="Xie G."/>
            <person name="Huang W."/>
            <person name="Hellsten U."/>
            <person name="Tran-Gyamfi M."/>
            <person name="She X."/>
            <person name="Prabhakar S."/>
            <person name="Aerts A."/>
            <person name="Altherr M."/>
            <person name="Bajorek E."/>
            <person name="Black S."/>
            <person name="Branscomb E."/>
            <person name="Caoile C."/>
            <person name="Challacombe J.F."/>
            <person name="Chan Y.M."/>
            <person name="Denys M."/>
            <person name="Detter J.C."/>
            <person name="Escobar J."/>
            <person name="Flowers D."/>
            <person name="Fotopulos D."/>
            <person name="Glavina T."/>
            <person name="Gomez M."/>
            <person name="Gonzales E."/>
            <person name="Goodstein D."/>
            <person name="Grigoriev I."/>
            <person name="Groza M."/>
            <person name="Hammon N."/>
            <person name="Hawkins T."/>
            <person name="Haydu L."/>
            <person name="Israni S."/>
            <person name="Jett J."/>
            <person name="Kadner K."/>
            <person name="Kimball H."/>
            <person name="Kobayashi A."/>
            <person name="Lopez F."/>
            <person name="Lou Y."/>
            <person name="Martinez D."/>
            <person name="Medina C."/>
            <person name="Morgan J."/>
            <person name="Nandkeshwar R."/>
            <person name="Noonan J.P."/>
            <person name="Pitluck S."/>
            <person name="Pollard M."/>
            <person name="Predki P."/>
            <person name="Priest J."/>
            <person name="Ramirez L."/>
            <person name="Retterer J."/>
            <person name="Rodriguez A."/>
            <person name="Rogers S."/>
            <person name="Salamov A."/>
            <person name="Salazar A."/>
            <person name="Thayer N."/>
            <person name="Tice H."/>
            <person name="Tsai M."/>
            <person name="Ustaszewska A."/>
            <person name="Vo N."/>
            <person name="Wheeler J."/>
            <person name="Wu K."/>
            <person name="Yang J."/>
            <person name="Dickson M."/>
            <person name="Cheng J.F."/>
            <person name="Eichler E.E."/>
            <person name="Olsen A."/>
            <person name="Pennacchio L.A."/>
            <person name="Rokhsar D.S."/>
            <person name="Richardson P."/>
            <person name="Lucas S.M."/>
            <person name="Myers R.M."/>
            <person name="Rubin E.M."/>
        </authorList>
    </citation>
    <scope>NUCLEOTIDE SEQUENCE [LARGE SCALE GENOMIC DNA]</scope>
</reference>
<feature type="non-terminal residue" evidence="1">
    <location>
        <position position="1"/>
    </location>
</feature>
<dbReference type="GeneTree" id="ENSGT00940000154880"/>
<dbReference type="OrthoDB" id="2324346at2759"/>
<dbReference type="Proteomes" id="UP000005640">
    <property type="component" value="Chromosome 5"/>
</dbReference>
<dbReference type="Ensembl" id="ENST00000507314.2">
    <property type="protein sequence ID" value="ENSP00000491299.1"/>
    <property type="gene ID" value="ENSG00000164199.18"/>
</dbReference>
<dbReference type="EMBL" id="KC877034">
    <property type="status" value="NOT_ANNOTATED_CDS"/>
    <property type="molecule type" value="Genomic_DNA"/>
</dbReference>
<dbReference type="EMBL" id="AC034215">
    <property type="status" value="NOT_ANNOTATED_CDS"/>
    <property type="molecule type" value="Genomic_DNA"/>
</dbReference>
<protein>
    <submittedName>
        <fullName evidence="1">Adhesion G protein-coupled receptor V1</fullName>
    </submittedName>
</protein>
<dbReference type="GO" id="GO:0004930">
    <property type="term" value="F:G protein-coupled receptor activity"/>
    <property type="evidence" value="ECO:0007669"/>
    <property type="project" value="InterPro"/>
</dbReference>
<dbReference type="Bgee" id="ENSG00000164199">
    <property type="expression patterns" value="Expressed in right adrenal gland cortex and 138 other cell types or tissues"/>
</dbReference>
<sequence length="73" mass="7985">GQNLIRSIQINITRLAGTFGDVAVGLRISSDHKEQPIVTENAERQLVVKDGATYKVDVVPIKNQVVGCQSLPW</sequence>
<dbReference type="PANTHER" id="PTHR46682">
    <property type="entry name" value="ADHESION G-PROTEIN COUPLED RECEPTOR V1"/>
    <property type="match status" value="1"/>
</dbReference>
<reference evidence="1 2" key="1">
    <citation type="journal article" date="2001" name="Nature">
        <title>Initial sequencing and analysis of the human genome.</title>
        <authorList>
            <consortium name="International Human Genome Sequencing Consortium"/>
            <person name="Lander E.S."/>
            <person name="Linton L.M."/>
            <person name="Birren B."/>
            <person name="Nusbaum C."/>
            <person name="Zody M.C."/>
            <person name="Baldwin J."/>
            <person name="Devon K."/>
            <person name="Dewar K."/>
            <person name="Doyle M."/>
            <person name="FitzHugh W."/>
            <person name="Funke R."/>
            <person name="Gage D."/>
            <person name="Harris K."/>
            <person name="Heaford A."/>
            <person name="Howland J."/>
            <person name="Kann L."/>
            <person name="Lehoczky J."/>
            <person name="LeVine R."/>
            <person name="McEwan P."/>
            <person name="McKernan K."/>
            <person name="Meldrim J."/>
            <person name="Mesirov J.P."/>
            <person name="Miranda C."/>
            <person name="Morris W."/>
            <person name="Naylor J."/>
            <person name="Raymond C."/>
            <person name="Rosetti M."/>
            <person name="Santos R."/>
            <person name="Sheridan A."/>
            <person name="Sougnez C."/>
            <person name="Stange-Thomann N."/>
            <person name="Stojanovic N."/>
            <person name="Subramanian A."/>
            <person name="Wyman D."/>
            <person name="Rogers J."/>
            <person name="Sulston J."/>
            <person name="Ainscough R."/>
            <person name="Beck S."/>
            <person name="Bentley D."/>
            <person name="Burton J."/>
            <person name="Clee C."/>
            <person name="Carter N."/>
            <person name="Coulson A."/>
            <person name="Deadman R."/>
            <person name="Deloukas P."/>
            <person name="Dunham A."/>
            <person name="Dunham I."/>
            <person name="Durbin R."/>
            <person name="French L."/>
            <person name="Grafham D."/>
            <person name="Gregory S."/>
            <person name="Hubbard T."/>
            <person name="Humphray S."/>
            <person name="Hunt A."/>
            <person name="Jones M."/>
            <person name="Lloyd C."/>
            <person name="McMurray A."/>
            <person name="Matthews L."/>
            <person name="Mercer S."/>
            <person name="Milne S."/>
            <person name="Mullikin J.C."/>
            <person name="Mungall A."/>
            <person name="Plumb R."/>
            <person name="Ross M."/>
            <person name="Shownkeen R."/>
            <person name="Sims S."/>
            <person name="Waterston R.H."/>
            <person name="Wilson R.K."/>
            <person name="Hillier L.W."/>
            <person name="McPherson J.D."/>
            <person name="Marra M.A."/>
            <person name="Mardis E.R."/>
            <person name="Fulton L.A."/>
            <person name="Chinwalla A.T."/>
            <person name="Pepin K.H."/>
            <person name="Gish W.R."/>
            <person name="Chissoe S.L."/>
            <person name="Wendl M.C."/>
            <person name="Delehaunty K.D."/>
            <person name="Miner T.L."/>
            <person name="Delehaunty A."/>
            <person name="Kramer J.B."/>
            <person name="Cook L.L."/>
            <person name="Fulton R.S."/>
            <person name="Johnson D.L."/>
            <person name="Minx P.J."/>
            <person name="Clifton S.W."/>
            <person name="Hawkins T."/>
            <person name="Branscomb E."/>
            <person name="Predki P."/>
            <person name="Richardson P."/>
            <person name="Wenning S."/>
            <person name="Slezak T."/>
            <person name="Doggett N."/>
            <person name="Cheng J.F."/>
            <person name="Olsen A."/>
            <person name="Lucas S."/>
            <person name="Elkin C."/>
            <person name="Uberbacher E."/>
            <person name="Frazier M."/>
            <person name="Gibbs R.A."/>
            <person name="Muzny D.M."/>
            <person name="Scherer S.E."/>
            <person name="Bouck J.B."/>
            <person name="Sodergren E.J."/>
            <person name="Worley K.C."/>
            <person name="Rives C.M."/>
            <person name="Gorrell J.H."/>
            <person name="Metzker M.L."/>
            <person name="Naylor S.L."/>
            <person name="Kucherlapati R.S."/>
            <person name="Nelson D.L."/>
            <person name="Weinstock G.M."/>
            <person name="Sakaki Y."/>
            <person name="Fujiyama A."/>
            <person name="Hattori M."/>
            <person name="Yada T."/>
            <person name="Toyoda A."/>
            <person name="Itoh T."/>
            <person name="Kawagoe C."/>
            <person name="Watanabe H."/>
            <person name="Totoki Y."/>
            <person name="Taylor T."/>
            <person name="Weissenbach J."/>
            <person name="Heilig R."/>
            <person name="Saurin W."/>
            <person name="Artiguenave F."/>
            <person name="Brottier P."/>
            <person name="Bruls T."/>
            <person name="Pelletier E."/>
            <person name="Robert C."/>
            <person name="Wincker P."/>
            <person name="Smith D.R."/>
            <person name="Doucette-Stamm L."/>
            <person name="Rubenfield M."/>
            <person name="Weinstock K."/>
            <person name="Lee H.M."/>
            <person name="Dubois J."/>
            <person name="Rosenthal A."/>
            <person name="Platzer M."/>
            <person name="Nyakatura G."/>
            <person name="Taudien S."/>
            <person name="Rump A."/>
            <person name="Yang H."/>
            <person name="Yu J."/>
            <person name="Wang J."/>
            <person name="Huang G."/>
            <person name="Gu J."/>
            <person name="Hood L."/>
            <person name="Rowen L."/>
            <person name="Madan A."/>
            <person name="Qin S."/>
            <person name="Davis R.W."/>
            <person name="Federspiel N.A."/>
            <person name="Abola A.P."/>
            <person name="Proctor M.J."/>
            <person name="Myers R.M."/>
            <person name="Schmutz J."/>
            <person name="Dickson M."/>
            <person name="Grimwood J."/>
            <person name="Cox D.R."/>
            <person name="Olson M.V."/>
            <person name="Kaul R."/>
            <person name="Raymond C."/>
            <person name="Shimizu N."/>
            <person name="Kawasaki K."/>
            <person name="Minoshima S."/>
            <person name="Evans G.A."/>
            <person name="Athanasiou M."/>
            <person name="Schultz R."/>
            <person name="Roe B.A."/>
            <person name="Chen F."/>
            <person name="Pan H."/>
            <person name="Ramser J."/>
            <person name="Lehrach H."/>
            <person name="Reinhardt R."/>
            <person name="McCombie W.R."/>
            <person name="de la Bastide M."/>
            <person name="Dedhia N."/>
            <person name="Blocker H."/>
            <person name="Hornischer K."/>
            <person name="Nordsiek G."/>
            <person name="Agarwala R."/>
            <person name="Aravind L."/>
            <person name="Bailey J.A."/>
            <person name="Bateman A."/>
            <person name="Batzoglou S."/>
            <person name="Birney E."/>
            <person name="Bork P."/>
            <person name="Brown D.G."/>
            <person name="Burge C.B."/>
            <person name="Cerutti L."/>
            <person name="Chen H.C."/>
            <person name="Church D."/>
            <person name="Clamp M."/>
            <person name="Copley R.R."/>
            <person name="Doerks T."/>
            <person name="Eddy S.R."/>
            <person name="Eichler E.E."/>
            <person name="Furey T.S."/>
            <person name="Galagan J."/>
            <person name="Gilbert J.G."/>
            <person name="Harmon C."/>
            <person name="Hayashizaki Y."/>
            <person name="Haussler D."/>
            <person name="Hermjakob H."/>
            <person name="Hokamp K."/>
            <person name="Jang W."/>
            <person name="Johnson L.S."/>
            <person name="Jones T.A."/>
            <person name="Kasif S."/>
            <person name="Kaspryzk A."/>
            <person name="Kennedy S."/>
            <person name="Kent W.J."/>
            <person name="Kitts P."/>
            <person name="Koonin E.V."/>
            <person name="Korf I."/>
            <person name="Kulp D."/>
            <person name="Lancet D."/>
            <person name="Lowe T.M."/>
            <person name="McLysaght A."/>
            <person name="Mikkelsen T."/>
            <person name="Moran J.V."/>
            <person name="Mulder N."/>
            <person name="Pollara V.J."/>
            <person name="Ponting C.P."/>
            <person name="Schuler G."/>
            <person name="Schultz J."/>
            <person name="Slater G."/>
            <person name="Smit A.F."/>
            <person name="Stupka E."/>
            <person name="Szustakowski J."/>
            <person name="Thierry-Mieg D."/>
            <person name="Thierry-Mieg J."/>
            <person name="Wagner L."/>
            <person name="Wallis J."/>
            <person name="Wheeler R."/>
            <person name="Williams A."/>
            <person name="Wolf Y.I."/>
            <person name="Wolfe K.H."/>
            <person name="Yang S.P."/>
            <person name="Yeh R.F."/>
            <person name="Collins F."/>
            <person name="Guyer M.S."/>
            <person name="Peterson J."/>
            <person name="Felsenfeld A."/>
            <person name="Wetterstrand K.A."/>
            <person name="Patrinos A."/>
            <person name="Morgan M.J."/>
            <person name="de Jong P."/>
            <person name="Catanese J.J."/>
            <person name="Osoegawa K."/>
            <person name="Shizuya H."/>
            <person name="Choi S."/>
            <person name="Chen Y.J."/>
        </authorList>
    </citation>
    <scope>NUCLEOTIDE SEQUENCE [LARGE SCALE GENOMIC DNA]</scope>
</reference>
<dbReference type="InterPro" id="IPR026919">
    <property type="entry name" value="ADGRV1"/>
</dbReference>
<proteinExistence type="evidence at protein level"/>
<dbReference type="MassIVE" id="A0A1W2PP32"/>
<evidence type="ECO:0000313" key="2">
    <source>
        <dbReference type="Proteomes" id="UP000005640"/>
    </source>
</evidence>
<keyword evidence="3" id="KW-1267">Proteomics identification</keyword>
<reference evidence="1" key="5">
    <citation type="submission" date="2025-09" db="UniProtKB">
        <authorList>
            <consortium name="Ensembl"/>
        </authorList>
    </citation>
    <scope>IDENTIFICATION</scope>
</reference>
<dbReference type="GO" id="GO:0016020">
    <property type="term" value="C:membrane"/>
    <property type="evidence" value="ECO:0007669"/>
    <property type="project" value="InterPro"/>
</dbReference>
<evidence type="ECO:0007829" key="3">
    <source>
        <dbReference type="PeptideAtlas" id="A0A1W2PP32"/>
    </source>
</evidence>
<dbReference type="HGNC" id="HGNC:17416">
    <property type="gene designation" value="ADGRV1"/>
</dbReference>
<evidence type="ECO:0000313" key="1">
    <source>
        <dbReference type="Ensembl" id="ENSP00000491299.1"/>
    </source>
</evidence>
<dbReference type="ChiTaRS" id="ADGRV1">
    <property type="organism name" value="human"/>
</dbReference>
<keyword evidence="2" id="KW-1185">Reference proteome</keyword>
<dbReference type="EMBL" id="KF457938">
    <property type="status" value="NOT_ANNOTATED_CDS"/>
    <property type="molecule type" value="Genomic_DNA"/>
</dbReference>
<dbReference type="PANTHER" id="PTHR46682:SF1">
    <property type="entry name" value="ADHESION G-PROTEIN COUPLED RECEPTOR V1"/>
    <property type="match status" value="1"/>
</dbReference>
<dbReference type="VEuPathDB" id="HostDB:ENSG00000164199"/>
<dbReference type="SMR" id="A0A1W2PP32"/>
<dbReference type="Antibodypedia" id="6556">
    <property type="antibodies" value="117 antibodies from 23 providers"/>
</dbReference>
<dbReference type="AlphaFoldDB" id="A0A1W2PP32"/>
<dbReference type="EMBL" id="AC093529">
    <property type="status" value="NOT_ANNOTATED_CDS"/>
    <property type="molecule type" value="Genomic_DNA"/>
</dbReference>
<gene>
    <name evidence="1" type="primary">ADGRV1</name>
</gene>
<reference evidence="1" key="4">
    <citation type="submission" date="2025-08" db="UniProtKB">
        <authorList>
            <consortium name="Ensembl"/>
        </authorList>
    </citation>
    <scope>IDENTIFICATION</scope>
</reference>
<dbReference type="OpenTargets" id="ENSG00000164199"/>
<dbReference type="EMBL" id="KF457939">
    <property type="status" value="NOT_ANNOTATED_CDS"/>
    <property type="molecule type" value="Genomic_DNA"/>
</dbReference>